<keyword evidence="8 16" id="KW-0067">ATP-binding</keyword>
<dbReference type="GO" id="GO:0071555">
    <property type="term" value="P:cell wall organization"/>
    <property type="evidence" value="ECO:0007669"/>
    <property type="project" value="UniProtKB-KW"/>
</dbReference>
<dbReference type="NCBIfam" id="NF002378">
    <property type="entry name" value="PRK01372.1"/>
    <property type="match status" value="1"/>
</dbReference>
<dbReference type="InterPro" id="IPR005905">
    <property type="entry name" value="D_ala_D_ala"/>
</dbReference>
<dbReference type="EC" id="6.3.2.4" evidence="4 13"/>
<name>A0A0X3ARV3_9FLAO</name>
<comment type="function">
    <text evidence="13">Cell wall formation.</text>
</comment>
<dbReference type="InterPro" id="IPR011095">
    <property type="entry name" value="Dala_Dala_lig_C"/>
</dbReference>
<reference evidence="18 19" key="1">
    <citation type="submission" date="2016-01" db="EMBL/GenBank/DDBJ databases">
        <authorList>
            <person name="McClelland M."/>
            <person name="Jain A."/>
            <person name="Saraogi P."/>
            <person name="Mendelson R."/>
            <person name="Westerman R."/>
            <person name="SanMiguel P."/>
            <person name="Csonka L."/>
        </authorList>
    </citation>
    <scope>NUCLEOTIDE SEQUENCE [LARGE SCALE GENOMIC DNA]</scope>
    <source>
        <strain evidence="18 19">R-53146</strain>
    </source>
</reference>
<keyword evidence="15" id="KW-0460">Magnesium</keyword>
<dbReference type="Gene3D" id="3.30.470.20">
    <property type="entry name" value="ATP-grasp fold, B domain"/>
    <property type="match status" value="1"/>
</dbReference>
<proteinExistence type="inferred from homology"/>
<dbReference type="InterPro" id="IPR000291">
    <property type="entry name" value="D-Ala_lig_Van_CS"/>
</dbReference>
<dbReference type="InterPro" id="IPR011761">
    <property type="entry name" value="ATP-grasp"/>
</dbReference>
<dbReference type="Gene3D" id="3.30.1490.20">
    <property type="entry name" value="ATP-grasp fold, A domain"/>
    <property type="match status" value="1"/>
</dbReference>
<evidence type="ECO:0000256" key="4">
    <source>
        <dbReference type="ARBA" id="ARBA00012216"/>
    </source>
</evidence>
<dbReference type="InterPro" id="IPR016185">
    <property type="entry name" value="PreATP-grasp_dom_sf"/>
</dbReference>
<dbReference type="PANTHER" id="PTHR23132">
    <property type="entry name" value="D-ALANINE--D-ALANINE LIGASE"/>
    <property type="match status" value="1"/>
</dbReference>
<keyword evidence="5 13" id="KW-0963">Cytoplasm</keyword>
<comment type="similarity">
    <text evidence="3 13">Belongs to the D-alanine--D-alanine ligase family.</text>
</comment>
<evidence type="ECO:0000256" key="16">
    <source>
        <dbReference type="PROSITE-ProRule" id="PRU00409"/>
    </source>
</evidence>
<accession>A0A0X3ARV3</accession>
<dbReference type="SUPFAM" id="SSF52440">
    <property type="entry name" value="PreATP-grasp domain"/>
    <property type="match status" value="1"/>
</dbReference>
<keyword evidence="7 16" id="KW-0547">Nucleotide-binding</keyword>
<dbReference type="RefSeq" id="WP_394331993.1">
    <property type="nucleotide sequence ID" value="NZ_FCOR01000010.1"/>
</dbReference>
<dbReference type="GO" id="GO:0008716">
    <property type="term" value="F:D-alanine-D-alanine ligase activity"/>
    <property type="evidence" value="ECO:0007669"/>
    <property type="project" value="UniProtKB-UniRule"/>
</dbReference>
<evidence type="ECO:0000256" key="8">
    <source>
        <dbReference type="ARBA" id="ARBA00022840"/>
    </source>
</evidence>
<evidence type="ECO:0000256" key="6">
    <source>
        <dbReference type="ARBA" id="ARBA00022598"/>
    </source>
</evidence>
<dbReference type="SUPFAM" id="SSF56059">
    <property type="entry name" value="Glutathione synthetase ATP-binding domain-like"/>
    <property type="match status" value="1"/>
</dbReference>
<feature type="active site" evidence="14">
    <location>
        <position position="296"/>
    </location>
</feature>
<organism evidence="18 19">
    <name type="scientific">Apibacter mensalis</name>
    <dbReference type="NCBI Taxonomy" id="1586267"/>
    <lineage>
        <taxon>Bacteria</taxon>
        <taxon>Pseudomonadati</taxon>
        <taxon>Bacteroidota</taxon>
        <taxon>Flavobacteriia</taxon>
        <taxon>Flavobacteriales</taxon>
        <taxon>Weeksellaceae</taxon>
        <taxon>Apibacter</taxon>
    </lineage>
</organism>
<dbReference type="Pfam" id="PF01820">
    <property type="entry name" value="Dala_Dala_lig_N"/>
    <property type="match status" value="1"/>
</dbReference>
<gene>
    <name evidence="13" type="primary">ddl</name>
    <name evidence="18" type="ORF">Ga0061079_11079</name>
</gene>
<evidence type="ECO:0000313" key="19">
    <source>
        <dbReference type="Proteomes" id="UP000182761"/>
    </source>
</evidence>
<evidence type="ECO:0000256" key="3">
    <source>
        <dbReference type="ARBA" id="ARBA00010871"/>
    </source>
</evidence>
<dbReference type="HAMAP" id="MF_00047">
    <property type="entry name" value="Dala_Dala_lig"/>
    <property type="match status" value="1"/>
</dbReference>
<dbReference type="GO" id="GO:0009252">
    <property type="term" value="P:peptidoglycan biosynthetic process"/>
    <property type="evidence" value="ECO:0007669"/>
    <property type="project" value="UniProtKB-UniRule"/>
</dbReference>
<dbReference type="EMBL" id="FCOR01000010">
    <property type="protein sequence ID" value="CVK16795.1"/>
    <property type="molecule type" value="Genomic_DNA"/>
</dbReference>
<dbReference type="Pfam" id="PF07478">
    <property type="entry name" value="Dala_Dala_lig_C"/>
    <property type="match status" value="1"/>
</dbReference>
<feature type="binding site" evidence="15">
    <location>
        <position position="273"/>
    </location>
    <ligand>
        <name>Mg(2+)</name>
        <dbReference type="ChEBI" id="CHEBI:18420"/>
        <label>1</label>
    </ligand>
</feature>
<keyword evidence="11 13" id="KW-0961">Cell wall biogenesis/degradation</keyword>
<feature type="active site" evidence="14">
    <location>
        <position position="14"/>
    </location>
</feature>
<evidence type="ECO:0000256" key="12">
    <source>
        <dbReference type="ARBA" id="ARBA00047614"/>
    </source>
</evidence>
<dbReference type="PANTHER" id="PTHR23132:SF23">
    <property type="entry name" value="D-ALANINE--D-ALANINE LIGASE B"/>
    <property type="match status" value="1"/>
</dbReference>
<keyword evidence="10 13" id="KW-0573">Peptidoglycan synthesis</keyword>
<dbReference type="NCBIfam" id="TIGR01205">
    <property type="entry name" value="D_ala_D_alaTIGR"/>
    <property type="match status" value="1"/>
</dbReference>
<dbReference type="NCBIfam" id="NF002527">
    <property type="entry name" value="PRK01966.1-3"/>
    <property type="match status" value="1"/>
</dbReference>
<sequence>MMTVGIVMGGYSEESIVSLKSGDYFYTQINKSKYTVFKITILKDGWNVIINDQKYPINKGDFSFQWNEKKIHFDVLLNTIHGNPGENGLMQAYWELLNIPYSGCSFYNSALTFNKRDTLSVLKKFNVSVAKSVYLNKGDHIDVDSIIKKVDLPCFVKPNQSGSSLGVSKVKKKEDFLNALDFAFKEDKAVLVESFLEGREVQVGVIKYKGEVVVINTTEIISKNEFFDYEAKYLGASEEITPALLSEKEDKHIREAAAHIYRSLNMTGFSRLDFIIVNEIPYFLEINTTPGCSPASIFPQQVKQAGLDFSELLDNEISIAIQRFENK</sequence>
<comment type="subcellular location">
    <subcellularLocation>
        <location evidence="2 13">Cytoplasm</location>
    </subcellularLocation>
</comment>
<evidence type="ECO:0000259" key="17">
    <source>
        <dbReference type="PROSITE" id="PS50975"/>
    </source>
</evidence>
<evidence type="ECO:0000256" key="10">
    <source>
        <dbReference type="ARBA" id="ARBA00022984"/>
    </source>
</evidence>
<dbReference type="InterPro" id="IPR013815">
    <property type="entry name" value="ATP_grasp_subdomain_1"/>
</dbReference>
<evidence type="ECO:0000313" key="18">
    <source>
        <dbReference type="EMBL" id="CVK16795.1"/>
    </source>
</evidence>
<feature type="domain" description="ATP-grasp" evidence="17">
    <location>
        <begin position="119"/>
        <end position="318"/>
    </location>
</feature>
<dbReference type="PROSITE" id="PS00843">
    <property type="entry name" value="DALA_DALA_LIGASE_1"/>
    <property type="match status" value="1"/>
</dbReference>
<keyword evidence="6 13" id="KW-0436">Ligase</keyword>
<dbReference type="STRING" id="1586267.GCA_001418685_01660"/>
<keyword evidence="15" id="KW-0464">Manganese</keyword>
<dbReference type="Gene3D" id="3.40.50.20">
    <property type="match status" value="1"/>
</dbReference>
<evidence type="ECO:0000256" key="5">
    <source>
        <dbReference type="ARBA" id="ARBA00022490"/>
    </source>
</evidence>
<keyword evidence="19" id="KW-1185">Reference proteome</keyword>
<protein>
    <recommendedName>
        <fullName evidence="4 13">D-alanine--D-alanine ligase</fullName>
        <ecNumber evidence="4 13">6.3.2.4</ecNumber>
    </recommendedName>
    <alternativeName>
        <fullName evidence="13">D-Ala-D-Ala ligase</fullName>
    </alternativeName>
    <alternativeName>
        <fullName evidence="13">D-alanylalanine synthetase</fullName>
    </alternativeName>
</protein>
<dbReference type="PROSITE" id="PS50975">
    <property type="entry name" value="ATP_GRASP"/>
    <property type="match status" value="1"/>
</dbReference>
<keyword evidence="9 13" id="KW-0133">Cell shape</keyword>
<evidence type="ECO:0000256" key="11">
    <source>
        <dbReference type="ARBA" id="ARBA00023316"/>
    </source>
</evidence>
<dbReference type="PIRSF" id="PIRSF039102">
    <property type="entry name" value="Ddl/VanB"/>
    <property type="match status" value="1"/>
</dbReference>
<evidence type="ECO:0000256" key="7">
    <source>
        <dbReference type="ARBA" id="ARBA00022741"/>
    </source>
</evidence>
<dbReference type="GO" id="GO:0005737">
    <property type="term" value="C:cytoplasm"/>
    <property type="evidence" value="ECO:0007669"/>
    <property type="project" value="UniProtKB-SubCell"/>
</dbReference>
<comment type="catalytic activity">
    <reaction evidence="12 13">
        <text>2 D-alanine + ATP = D-alanyl-D-alanine + ADP + phosphate + H(+)</text>
        <dbReference type="Rhea" id="RHEA:11224"/>
        <dbReference type="ChEBI" id="CHEBI:15378"/>
        <dbReference type="ChEBI" id="CHEBI:30616"/>
        <dbReference type="ChEBI" id="CHEBI:43474"/>
        <dbReference type="ChEBI" id="CHEBI:57416"/>
        <dbReference type="ChEBI" id="CHEBI:57822"/>
        <dbReference type="ChEBI" id="CHEBI:456216"/>
        <dbReference type="EC" id="6.3.2.4"/>
    </reaction>
</comment>
<feature type="binding site" evidence="15">
    <location>
        <position position="285"/>
    </location>
    <ligand>
        <name>Mg(2+)</name>
        <dbReference type="ChEBI" id="CHEBI:18420"/>
        <label>1</label>
    </ligand>
</feature>
<evidence type="ECO:0000256" key="9">
    <source>
        <dbReference type="ARBA" id="ARBA00022960"/>
    </source>
</evidence>
<dbReference type="UniPathway" id="UPA00219"/>
<dbReference type="Proteomes" id="UP000182761">
    <property type="component" value="Unassembled WGS sequence"/>
</dbReference>
<dbReference type="GO" id="GO:0046872">
    <property type="term" value="F:metal ion binding"/>
    <property type="evidence" value="ECO:0007669"/>
    <property type="project" value="UniProtKB-KW"/>
</dbReference>
<evidence type="ECO:0000256" key="13">
    <source>
        <dbReference type="HAMAP-Rule" id="MF_00047"/>
    </source>
</evidence>
<evidence type="ECO:0000256" key="2">
    <source>
        <dbReference type="ARBA" id="ARBA00004496"/>
    </source>
</evidence>
<comment type="cofactor">
    <cofactor evidence="15">
        <name>Mg(2+)</name>
        <dbReference type="ChEBI" id="CHEBI:18420"/>
    </cofactor>
    <cofactor evidence="15">
        <name>Mn(2+)</name>
        <dbReference type="ChEBI" id="CHEBI:29035"/>
    </cofactor>
    <text evidence="15">Binds 2 magnesium or manganese ions per subunit.</text>
</comment>
<feature type="active site" evidence="14">
    <location>
        <position position="163"/>
    </location>
</feature>
<keyword evidence="15" id="KW-0479">Metal-binding</keyword>
<evidence type="ECO:0000256" key="14">
    <source>
        <dbReference type="PIRSR" id="PIRSR039102-1"/>
    </source>
</evidence>
<comment type="cofactor">
    <cofactor evidence="1">
        <name>Mn(2+)</name>
        <dbReference type="ChEBI" id="CHEBI:29035"/>
    </cofactor>
</comment>
<dbReference type="PROSITE" id="PS00844">
    <property type="entry name" value="DALA_DALA_LIGASE_2"/>
    <property type="match status" value="1"/>
</dbReference>
<evidence type="ECO:0000256" key="1">
    <source>
        <dbReference type="ARBA" id="ARBA00001936"/>
    </source>
</evidence>
<dbReference type="AlphaFoldDB" id="A0A0X3ARV3"/>
<dbReference type="GO" id="GO:0008360">
    <property type="term" value="P:regulation of cell shape"/>
    <property type="evidence" value="ECO:0007669"/>
    <property type="project" value="UniProtKB-KW"/>
</dbReference>
<dbReference type="InterPro" id="IPR011127">
    <property type="entry name" value="Dala_Dala_lig_N"/>
</dbReference>
<evidence type="ECO:0000256" key="15">
    <source>
        <dbReference type="PIRSR" id="PIRSR039102-3"/>
    </source>
</evidence>
<feature type="binding site" evidence="15">
    <location>
        <position position="285"/>
    </location>
    <ligand>
        <name>Mg(2+)</name>
        <dbReference type="ChEBI" id="CHEBI:18420"/>
        <label>2</label>
    </ligand>
</feature>
<feature type="binding site" evidence="15">
    <location>
        <position position="287"/>
    </location>
    <ligand>
        <name>Mg(2+)</name>
        <dbReference type="ChEBI" id="CHEBI:18420"/>
        <label>2</label>
    </ligand>
</feature>
<dbReference type="GO" id="GO:0005524">
    <property type="term" value="F:ATP binding"/>
    <property type="evidence" value="ECO:0007669"/>
    <property type="project" value="UniProtKB-UniRule"/>
</dbReference>
<comment type="pathway">
    <text evidence="13">Cell wall biogenesis; peptidoglycan biosynthesis.</text>
</comment>